<name>W5SXF9_9SPIR</name>
<gene>
    <name evidence="9" type="ORF">BCO_0012904</name>
</gene>
<comment type="subcellular location">
    <subcellularLocation>
        <location evidence="2 8">Cell outer membrane</location>
        <topology evidence="2 8">Lipid-anchor</topology>
    </subcellularLocation>
</comment>
<evidence type="ECO:0000313" key="9">
    <source>
        <dbReference type="EMBL" id="AHH11577.1"/>
    </source>
</evidence>
<dbReference type="AlphaFoldDB" id="W5SXF9"/>
<sequence length="500" mass="52646">MKIRKPLGLLIITSSLFSGCDLVEQFIAEGKDRLGNKEALIFDAMTDGTLSNQKGIQLPKGKKNTLPQEKNTEIASNIGSQVDSHDDNLAPGWYKISGFAGGGRLKGAEGETTYVGLSGDINTFNAGKPLVGARGQRNNSTLGSVSGEKSIPAITEESYGSNDVVEFSYGTVEPIISGQNSSNLVTEEQYDSKNMYVFEDSYASAPVLTGQSGGLAGEEYDSNSFDVSYDSAYGVRGQSSVVNEDYDRVVIDSNDNRSKVKEYFNGLKDRLIAIKKGKSNEVIDKLIASVNKLAAATGGDNISIGEISASNSKASAISENASVSTIINEVKEIIEVAEKSGVEIKNKGVVGTPVNATDNTTALAALNGGSGINYDDGGVVSVEAGIKLAKEVAKADPWAMIDKIRNATTKTTYIDNRDNDAGELVTGKTTSNKGAGAKSNADLAAAVALKAMSRDGKFAAYKNGNDTVYVENIKKAAANAVNKVLGAIHAIVMQTLQKIK</sequence>
<keyword evidence="4 8" id="KW-0472">Membrane</keyword>
<geneLocation type="plasmid" evidence="9">
    <name>unnamed</name>
</geneLocation>
<dbReference type="SUPFAM" id="SSF74748">
    <property type="entry name" value="Variable surface antigen VlsE"/>
    <property type="match status" value="1"/>
</dbReference>
<comment type="function">
    <text evidence="1 8">The Vlp and Vsp proteins are antigenically distinct proteins, only one vlp or vsp gene is transcriptionally active at any one time. Switching between these genes is a mechanism of host immune response evasion.</text>
</comment>
<evidence type="ECO:0000256" key="7">
    <source>
        <dbReference type="ARBA" id="ARBA00023288"/>
    </source>
</evidence>
<keyword evidence="6 8" id="KW-0998">Cell outer membrane</keyword>
<reference evidence="9" key="1">
    <citation type="submission" date="2013-04" db="EMBL/GenBank/DDBJ databases">
        <title>Comparative Genomics of Relapsing Fever Spirochetes.</title>
        <authorList>
            <person name="Schwan T.G."/>
            <person name="Raffel S.J."/>
            <person name="Porcella S.F."/>
            <person name="Martens C.A."/>
            <person name="Bruno D.P."/>
            <person name="Ricklefs S.M."/>
            <person name="Barbian K.B."/>
        </authorList>
    </citation>
    <scope>NUCLEOTIDE SEQUENCE</scope>
    <source>
        <strain evidence="9">Co53</strain>
        <plasmid evidence="9">unnamed</plasmid>
    </source>
</reference>
<dbReference type="PROSITE" id="PS51257">
    <property type="entry name" value="PROKAR_LIPOPROTEIN"/>
    <property type="match status" value="1"/>
</dbReference>
<evidence type="ECO:0000256" key="4">
    <source>
        <dbReference type="ARBA" id="ARBA00023136"/>
    </source>
</evidence>
<dbReference type="Pfam" id="PF00921">
    <property type="entry name" value="Lipoprotein_2"/>
    <property type="match status" value="1"/>
</dbReference>
<dbReference type="GO" id="GO:0009279">
    <property type="term" value="C:cell outer membrane"/>
    <property type="evidence" value="ECO:0007669"/>
    <property type="project" value="UniProtKB-SubCell"/>
</dbReference>
<organism evidence="9">
    <name type="scientific">Borrelia coriaceae ATCC 43381</name>
    <dbReference type="NCBI Taxonomy" id="1408429"/>
    <lineage>
        <taxon>Bacteria</taxon>
        <taxon>Pseudomonadati</taxon>
        <taxon>Spirochaetota</taxon>
        <taxon>Spirochaetia</taxon>
        <taxon>Spirochaetales</taxon>
        <taxon>Borreliaceae</taxon>
        <taxon>Borrelia</taxon>
    </lineage>
</organism>
<keyword evidence="9" id="KW-0614">Plasmid</keyword>
<evidence type="ECO:0000256" key="6">
    <source>
        <dbReference type="ARBA" id="ARBA00023237"/>
    </source>
</evidence>
<evidence type="ECO:0000256" key="3">
    <source>
        <dbReference type="ARBA" id="ARBA00022729"/>
    </source>
</evidence>
<evidence type="ECO:0000256" key="5">
    <source>
        <dbReference type="ARBA" id="ARBA00023139"/>
    </source>
</evidence>
<proteinExistence type="predicted"/>
<dbReference type="RefSeq" id="WP_025408808.1">
    <property type="nucleotide sequence ID" value="NZ_CP005759.1"/>
</dbReference>
<keyword evidence="5 8" id="KW-0564">Palmitate</keyword>
<dbReference type="EMBL" id="CP005759">
    <property type="protein sequence ID" value="AHH11577.1"/>
    <property type="molecule type" value="Genomic_DNA"/>
</dbReference>
<keyword evidence="7 8" id="KW-0449">Lipoprotein</keyword>
<dbReference type="InterPro" id="IPR000680">
    <property type="entry name" value="Borrelia_lipo"/>
</dbReference>
<keyword evidence="3" id="KW-0732">Signal</keyword>
<dbReference type="HOGENOM" id="CLU_632625_0_0_12"/>
<evidence type="ECO:0000256" key="8">
    <source>
        <dbReference type="RuleBase" id="RU363105"/>
    </source>
</evidence>
<protein>
    <recommendedName>
        <fullName evidence="8">Variable large protein</fullName>
    </recommendedName>
</protein>
<accession>W5SXF9</accession>
<evidence type="ECO:0000256" key="2">
    <source>
        <dbReference type="ARBA" id="ARBA00004459"/>
    </source>
</evidence>
<evidence type="ECO:0000256" key="1">
    <source>
        <dbReference type="ARBA" id="ARBA00003932"/>
    </source>
</evidence>